<feature type="compositionally biased region" description="Acidic residues" evidence="1">
    <location>
        <begin position="256"/>
        <end position="266"/>
    </location>
</feature>
<dbReference type="GeneID" id="19111154"/>
<dbReference type="EMBL" id="KB445551">
    <property type="protein sequence ID" value="EMC99817.1"/>
    <property type="molecule type" value="Genomic_DNA"/>
</dbReference>
<gene>
    <name evidence="3" type="ORF">BAUCODRAFT_30232</name>
</gene>
<dbReference type="PANTHER" id="PTHR42951:SF4">
    <property type="entry name" value="ACYL-COENZYME A THIOESTERASE MBLAC2"/>
    <property type="match status" value="1"/>
</dbReference>
<feature type="region of interest" description="Disordered" evidence="1">
    <location>
        <begin position="244"/>
        <end position="273"/>
    </location>
</feature>
<dbReference type="InterPro" id="IPR036866">
    <property type="entry name" value="RibonucZ/Hydroxyglut_hydro"/>
</dbReference>
<evidence type="ECO:0000313" key="3">
    <source>
        <dbReference type="EMBL" id="EMC99817.1"/>
    </source>
</evidence>
<dbReference type="Gene3D" id="3.60.15.10">
    <property type="entry name" value="Ribonuclease Z/Hydroxyacylglutathione hydrolase-like"/>
    <property type="match status" value="1"/>
</dbReference>
<dbReference type="RefSeq" id="XP_007672973.1">
    <property type="nucleotide sequence ID" value="XM_007674783.1"/>
</dbReference>
<dbReference type="Pfam" id="PF00753">
    <property type="entry name" value="Lactamase_B"/>
    <property type="match status" value="1"/>
</dbReference>
<accession>M2LYN5</accession>
<keyword evidence="4" id="KW-1185">Reference proteome</keyword>
<dbReference type="CDD" id="cd06262">
    <property type="entry name" value="metallo-hydrolase-like_MBL-fold"/>
    <property type="match status" value="1"/>
</dbReference>
<evidence type="ECO:0000256" key="1">
    <source>
        <dbReference type="SAM" id="MobiDB-lite"/>
    </source>
</evidence>
<dbReference type="OMA" id="ELAWYDH"/>
<dbReference type="PANTHER" id="PTHR42951">
    <property type="entry name" value="METALLO-BETA-LACTAMASE DOMAIN-CONTAINING"/>
    <property type="match status" value="1"/>
</dbReference>
<dbReference type="KEGG" id="bcom:BAUCODRAFT_30232"/>
<evidence type="ECO:0000313" key="4">
    <source>
        <dbReference type="Proteomes" id="UP000011761"/>
    </source>
</evidence>
<dbReference type="InterPro" id="IPR001279">
    <property type="entry name" value="Metallo-B-lactamas"/>
</dbReference>
<dbReference type="SUPFAM" id="SSF56281">
    <property type="entry name" value="Metallo-hydrolase/oxidoreductase"/>
    <property type="match status" value="1"/>
</dbReference>
<dbReference type="eggNOG" id="ENOG502S744">
    <property type="taxonomic scope" value="Eukaryota"/>
</dbReference>
<dbReference type="STRING" id="717646.M2LYN5"/>
<sequence length="273" mass="30577">MAPPRASFTTKRISQTTFVIQEHDAYGEHPLIYVKISPRANVIVLSDTGCNAPSDEHLNDRYTNLRRYLGHYPVTDNNGKPLNSQSSRKYIIICSHCHFDHTLGIPSFVEDGQTADIVASAAGRDFIESDLDTHGLFKYIGKPAPKYTVTKWAQAFERLTYPFHATPDHDGEVDLGITVLHTPGHTPDELAWYDHDEMHLYVGDSFYREGEDGMPIVFPKEGSMIEWVFSMQKLAVFVRAENARAADDATSGPDASDAEDEQEEGPDLCGRWS</sequence>
<protein>
    <recommendedName>
        <fullName evidence="2">Metallo-beta-lactamase domain-containing protein</fullName>
    </recommendedName>
</protein>
<evidence type="ECO:0000259" key="2">
    <source>
        <dbReference type="SMART" id="SM00849"/>
    </source>
</evidence>
<organism evidence="3 4">
    <name type="scientific">Baudoinia panamericana (strain UAMH 10762)</name>
    <name type="common">Angels' share fungus</name>
    <name type="synonym">Baudoinia compniacensis (strain UAMH 10762)</name>
    <dbReference type="NCBI Taxonomy" id="717646"/>
    <lineage>
        <taxon>Eukaryota</taxon>
        <taxon>Fungi</taxon>
        <taxon>Dikarya</taxon>
        <taxon>Ascomycota</taxon>
        <taxon>Pezizomycotina</taxon>
        <taxon>Dothideomycetes</taxon>
        <taxon>Dothideomycetidae</taxon>
        <taxon>Mycosphaerellales</taxon>
        <taxon>Teratosphaeriaceae</taxon>
        <taxon>Baudoinia</taxon>
    </lineage>
</organism>
<dbReference type="OrthoDB" id="3341310at2759"/>
<feature type="domain" description="Metallo-beta-lactamase" evidence="2">
    <location>
        <begin position="29"/>
        <end position="247"/>
    </location>
</feature>
<dbReference type="SMART" id="SM00849">
    <property type="entry name" value="Lactamase_B"/>
    <property type="match status" value="1"/>
</dbReference>
<dbReference type="InterPro" id="IPR050855">
    <property type="entry name" value="NDM-1-like"/>
</dbReference>
<proteinExistence type="predicted"/>
<dbReference type="AlphaFoldDB" id="M2LYN5"/>
<reference evidence="3 4" key="1">
    <citation type="journal article" date="2012" name="PLoS Pathog.">
        <title>Diverse lifestyles and strategies of plant pathogenesis encoded in the genomes of eighteen Dothideomycetes fungi.</title>
        <authorList>
            <person name="Ohm R.A."/>
            <person name="Feau N."/>
            <person name="Henrissat B."/>
            <person name="Schoch C.L."/>
            <person name="Horwitz B.A."/>
            <person name="Barry K.W."/>
            <person name="Condon B.J."/>
            <person name="Copeland A.C."/>
            <person name="Dhillon B."/>
            <person name="Glaser F."/>
            <person name="Hesse C.N."/>
            <person name="Kosti I."/>
            <person name="LaButti K."/>
            <person name="Lindquist E.A."/>
            <person name="Lucas S."/>
            <person name="Salamov A.A."/>
            <person name="Bradshaw R.E."/>
            <person name="Ciuffetti L."/>
            <person name="Hamelin R.C."/>
            <person name="Kema G.H.J."/>
            <person name="Lawrence C."/>
            <person name="Scott J.A."/>
            <person name="Spatafora J.W."/>
            <person name="Turgeon B.G."/>
            <person name="de Wit P.J.G.M."/>
            <person name="Zhong S."/>
            <person name="Goodwin S.B."/>
            <person name="Grigoriev I.V."/>
        </authorList>
    </citation>
    <scope>NUCLEOTIDE SEQUENCE [LARGE SCALE GENOMIC DNA]</scope>
    <source>
        <strain evidence="3 4">UAMH 10762</strain>
    </source>
</reference>
<dbReference type="HOGENOM" id="CLU_073674_0_0_1"/>
<name>M2LYN5_BAUPA</name>
<dbReference type="Proteomes" id="UP000011761">
    <property type="component" value="Unassembled WGS sequence"/>
</dbReference>